<keyword evidence="2" id="KW-1185">Reference proteome</keyword>
<proteinExistence type="predicted"/>
<evidence type="ECO:0000313" key="2">
    <source>
        <dbReference type="Proteomes" id="UP001066276"/>
    </source>
</evidence>
<gene>
    <name evidence="1" type="ORF">NDU88_004388</name>
</gene>
<reference evidence="1" key="1">
    <citation type="journal article" date="2022" name="bioRxiv">
        <title>Sequencing and chromosome-scale assembly of the giantPleurodeles waltlgenome.</title>
        <authorList>
            <person name="Brown T."/>
            <person name="Elewa A."/>
            <person name="Iarovenko S."/>
            <person name="Subramanian E."/>
            <person name="Araus A.J."/>
            <person name="Petzold A."/>
            <person name="Susuki M."/>
            <person name="Suzuki K.-i.T."/>
            <person name="Hayashi T."/>
            <person name="Toyoda A."/>
            <person name="Oliveira C."/>
            <person name="Osipova E."/>
            <person name="Leigh N.D."/>
            <person name="Simon A."/>
            <person name="Yun M.H."/>
        </authorList>
    </citation>
    <scope>NUCLEOTIDE SEQUENCE</scope>
    <source>
        <strain evidence="1">20211129_DDA</strain>
        <tissue evidence="1">Liver</tissue>
    </source>
</reference>
<dbReference type="EMBL" id="JANPWB010000001">
    <property type="protein sequence ID" value="KAJ1216789.1"/>
    <property type="molecule type" value="Genomic_DNA"/>
</dbReference>
<evidence type="ECO:0000313" key="1">
    <source>
        <dbReference type="EMBL" id="KAJ1216789.1"/>
    </source>
</evidence>
<sequence>MAFPDFTEMHIDLFKFTRKCKLMKYFDHKYVTNERHTDNTTTCNFSIGDIRDIQTLLSLEDDDSSRNAPTCDDILRDLGLSSSTTCTSGLRPRSRFTPIISSDNAIDVLHKLVTNDLYKLENQYSLGHKSRPRNLSPQELRALHSLDDIKDVIIKEADKGGNIVIMNRSDYVGEIDRQL</sequence>
<dbReference type="Proteomes" id="UP001066276">
    <property type="component" value="Chromosome 1_1"/>
</dbReference>
<dbReference type="AlphaFoldDB" id="A0AAV7WY40"/>
<protein>
    <submittedName>
        <fullName evidence="1">Uncharacterized protein</fullName>
    </submittedName>
</protein>
<organism evidence="1 2">
    <name type="scientific">Pleurodeles waltl</name>
    <name type="common">Iberian ribbed newt</name>
    <dbReference type="NCBI Taxonomy" id="8319"/>
    <lineage>
        <taxon>Eukaryota</taxon>
        <taxon>Metazoa</taxon>
        <taxon>Chordata</taxon>
        <taxon>Craniata</taxon>
        <taxon>Vertebrata</taxon>
        <taxon>Euteleostomi</taxon>
        <taxon>Amphibia</taxon>
        <taxon>Batrachia</taxon>
        <taxon>Caudata</taxon>
        <taxon>Salamandroidea</taxon>
        <taxon>Salamandridae</taxon>
        <taxon>Pleurodelinae</taxon>
        <taxon>Pleurodeles</taxon>
    </lineage>
</organism>
<comment type="caution">
    <text evidence="1">The sequence shown here is derived from an EMBL/GenBank/DDBJ whole genome shotgun (WGS) entry which is preliminary data.</text>
</comment>
<name>A0AAV7WY40_PLEWA</name>
<accession>A0AAV7WY40</accession>